<evidence type="ECO:0000256" key="5">
    <source>
        <dbReference type="ARBA" id="ARBA00022692"/>
    </source>
</evidence>
<keyword evidence="6 9" id="KW-1133">Transmembrane helix</keyword>
<dbReference type="GO" id="GO:0042773">
    <property type="term" value="P:ATP synthesis coupled electron transport"/>
    <property type="evidence" value="ECO:0007669"/>
    <property type="project" value="InterPro"/>
</dbReference>
<feature type="domain" description="NADH:quinone oxidoreductase/Mrp antiporter transmembrane" evidence="10">
    <location>
        <begin position="128"/>
        <end position="415"/>
    </location>
</feature>
<feature type="transmembrane region" description="Helical" evidence="9">
    <location>
        <begin position="31"/>
        <end position="49"/>
    </location>
</feature>
<dbReference type="NCBIfam" id="NF009306">
    <property type="entry name" value="PRK12663.1"/>
    <property type="match status" value="1"/>
</dbReference>
<feature type="transmembrane region" description="Helical" evidence="9">
    <location>
        <begin position="239"/>
        <end position="261"/>
    </location>
</feature>
<comment type="similarity">
    <text evidence="2">Belongs to the CPA3 antiporters (TC 2.A.63) subunit D family.</text>
</comment>
<feature type="transmembrane region" description="Helical" evidence="9">
    <location>
        <begin position="204"/>
        <end position="227"/>
    </location>
</feature>
<dbReference type="PANTHER" id="PTHR42703">
    <property type="entry name" value="NADH DEHYDROGENASE"/>
    <property type="match status" value="1"/>
</dbReference>
<keyword evidence="3" id="KW-0813">Transport</keyword>
<feature type="transmembrane region" description="Helical" evidence="9">
    <location>
        <begin position="130"/>
        <end position="150"/>
    </location>
</feature>
<dbReference type="GO" id="GO:0005886">
    <property type="term" value="C:plasma membrane"/>
    <property type="evidence" value="ECO:0007669"/>
    <property type="project" value="UniProtKB-SubCell"/>
</dbReference>
<keyword evidence="4" id="KW-1003">Cell membrane</keyword>
<feature type="transmembrane region" description="Helical" evidence="9">
    <location>
        <begin position="447"/>
        <end position="470"/>
    </location>
</feature>
<comment type="subcellular location">
    <subcellularLocation>
        <location evidence="1">Cell membrane</location>
        <topology evidence="1">Multi-pass membrane protein</topology>
    </subcellularLocation>
    <subcellularLocation>
        <location evidence="8">Membrane</location>
        <topology evidence="8">Multi-pass membrane protein</topology>
    </subcellularLocation>
</comment>
<dbReference type="Proteomes" id="UP000639396">
    <property type="component" value="Unassembled WGS sequence"/>
</dbReference>
<evidence type="ECO:0000259" key="10">
    <source>
        <dbReference type="Pfam" id="PF00361"/>
    </source>
</evidence>
<dbReference type="PANTHER" id="PTHR42703:SF1">
    <property type="entry name" value="NA(+)_H(+) ANTIPORTER SUBUNIT D1"/>
    <property type="match status" value="1"/>
</dbReference>
<evidence type="ECO:0000256" key="9">
    <source>
        <dbReference type="SAM" id="Phobius"/>
    </source>
</evidence>
<dbReference type="RefSeq" id="WP_190927098.1">
    <property type="nucleotide sequence ID" value="NZ_JACXJA010000010.1"/>
</dbReference>
<feature type="transmembrane region" description="Helical" evidence="9">
    <location>
        <begin position="299"/>
        <end position="317"/>
    </location>
</feature>
<feature type="transmembrane region" description="Helical" evidence="9">
    <location>
        <begin position="69"/>
        <end position="95"/>
    </location>
</feature>
<keyword evidence="5 8" id="KW-0812">Transmembrane</keyword>
<feature type="transmembrane region" description="Helical" evidence="9">
    <location>
        <begin position="337"/>
        <end position="355"/>
    </location>
</feature>
<dbReference type="PRINTS" id="PR01437">
    <property type="entry name" value="NUOXDRDTASE4"/>
</dbReference>
<dbReference type="InterPro" id="IPR003918">
    <property type="entry name" value="NADH_UbQ_OxRdtase"/>
</dbReference>
<protein>
    <submittedName>
        <fullName evidence="11">Na+/H+ antiporter subunit D</fullName>
    </submittedName>
</protein>
<evidence type="ECO:0000256" key="3">
    <source>
        <dbReference type="ARBA" id="ARBA00022449"/>
    </source>
</evidence>
<evidence type="ECO:0000256" key="4">
    <source>
        <dbReference type="ARBA" id="ARBA00022475"/>
    </source>
</evidence>
<evidence type="ECO:0000256" key="1">
    <source>
        <dbReference type="ARBA" id="ARBA00004651"/>
    </source>
</evidence>
<evidence type="ECO:0000256" key="2">
    <source>
        <dbReference type="ARBA" id="ARBA00005346"/>
    </source>
</evidence>
<dbReference type="EMBL" id="JACXJA010000010">
    <property type="protein sequence ID" value="MBD2862328.1"/>
    <property type="molecule type" value="Genomic_DNA"/>
</dbReference>
<dbReference type="InterPro" id="IPR001750">
    <property type="entry name" value="ND/Mrp_TM"/>
</dbReference>
<feature type="transmembrane region" description="Helical" evidence="9">
    <location>
        <begin position="6"/>
        <end position="22"/>
    </location>
</feature>
<sequence length="493" mass="53746">MNNLLIWPLLIPLCTAAALIFFKNNIFVQRWLSAVSLSATIGSALILLLQVRKEGIQTLYMGGWSPPYGIVFVADMTAALLVLAATIASAFCLLYSFGTVGEQRERYYYYPLFQFLLVGVNGSFLTGDIFNLFVCFEVMLIASYALIVLGGTKRQLRETLKYMMINILSSTLFVAAVAYLYGTVGTLNMADLSLRVAEIGQSGIINVIAILFLIVFSLKAGLFLFFWLPGSYSVPPAAVSALFGALLTKVGLYALLRMFTLIFHHDPGITHQWLGWMSAATMLLGAIGAIAYTDVYRILNYNVILSVGFIGFGMSVSNGEALNGVVIYLLHDMIAKALLFMLGGLLITAAGTSRLDEMGGLIRRRPAIGWMFFITALSVAGIPPLSGFTGKLLIVQGGLKDHAFWLTGISLLTSLVVLYSLVRMFMAAFWGEEKRPAEAPAAGSPRTAYVSTALLLIVMIAMGLGSEWVYRFATDASDTLLHPNTYIHSVLKE</sequence>
<organism evidence="11 12">
    <name type="scientific">Paenibacillus oceani</name>
    <dbReference type="NCBI Taxonomy" id="2772510"/>
    <lineage>
        <taxon>Bacteria</taxon>
        <taxon>Bacillati</taxon>
        <taxon>Bacillota</taxon>
        <taxon>Bacilli</taxon>
        <taxon>Bacillales</taxon>
        <taxon>Paenibacillaceae</taxon>
        <taxon>Paenibacillus</taxon>
    </lineage>
</organism>
<feature type="transmembrane region" description="Helical" evidence="9">
    <location>
        <begin position="273"/>
        <end position="292"/>
    </location>
</feature>
<accession>A0A927C907</accession>
<dbReference type="NCBIfam" id="NF005818">
    <property type="entry name" value="PRK07691.1"/>
    <property type="match status" value="1"/>
</dbReference>
<feature type="transmembrane region" description="Helical" evidence="9">
    <location>
        <begin position="367"/>
        <end position="385"/>
    </location>
</feature>
<keyword evidence="3" id="KW-0050">Antiport</keyword>
<evidence type="ECO:0000256" key="8">
    <source>
        <dbReference type="RuleBase" id="RU000320"/>
    </source>
</evidence>
<dbReference type="InterPro" id="IPR050586">
    <property type="entry name" value="CPA3_Na-H_Antiporter_D"/>
</dbReference>
<evidence type="ECO:0000313" key="11">
    <source>
        <dbReference type="EMBL" id="MBD2862328.1"/>
    </source>
</evidence>
<evidence type="ECO:0000256" key="6">
    <source>
        <dbReference type="ARBA" id="ARBA00022989"/>
    </source>
</evidence>
<feature type="transmembrane region" description="Helical" evidence="9">
    <location>
        <begin position="107"/>
        <end position="124"/>
    </location>
</feature>
<dbReference type="GO" id="GO:0008137">
    <property type="term" value="F:NADH dehydrogenase (ubiquinone) activity"/>
    <property type="evidence" value="ECO:0007669"/>
    <property type="project" value="InterPro"/>
</dbReference>
<proteinExistence type="inferred from homology"/>
<dbReference type="GO" id="GO:0015297">
    <property type="term" value="F:antiporter activity"/>
    <property type="evidence" value="ECO:0007669"/>
    <property type="project" value="UniProtKB-KW"/>
</dbReference>
<name>A0A927C907_9BACL</name>
<feature type="transmembrane region" description="Helical" evidence="9">
    <location>
        <begin position="405"/>
        <end position="426"/>
    </location>
</feature>
<dbReference type="Pfam" id="PF00361">
    <property type="entry name" value="Proton_antipo_M"/>
    <property type="match status" value="1"/>
</dbReference>
<comment type="caution">
    <text evidence="11">The sequence shown here is derived from an EMBL/GenBank/DDBJ whole genome shotgun (WGS) entry which is preliminary data.</text>
</comment>
<keyword evidence="12" id="KW-1185">Reference proteome</keyword>
<gene>
    <name evidence="11" type="ORF">IDH45_10065</name>
</gene>
<keyword evidence="7 9" id="KW-0472">Membrane</keyword>
<dbReference type="AlphaFoldDB" id="A0A927C907"/>
<feature type="transmembrane region" description="Helical" evidence="9">
    <location>
        <begin position="162"/>
        <end position="184"/>
    </location>
</feature>
<reference evidence="11" key="1">
    <citation type="submission" date="2020-09" db="EMBL/GenBank/DDBJ databases">
        <title>A novel bacterium of genus Paenibacillus, isolated from South China Sea.</title>
        <authorList>
            <person name="Huang H."/>
            <person name="Mo K."/>
            <person name="Hu Y."/>
        </authorList>
    </citation>
    <scope>NUCLEOTIDE SEQUENCE</scope>
    <source>
        <strain evidence="11">IB182363</strain>
    </source>
</reference>
<evidence type="ECO:0000256" key="7">
    <source>
        <dbReference type="ARBA" id="ARBA00023136"/>
    </source>
</evidence>
<evidence type="ECO:0000313" key="12">
    <source>
        <dbReference type="Proteomes" id="UP000639396"/>
    </source>
</evidence>